<organism evidence="1 2">
    <name type="scientific">Elysia crispata</name>
    <name type="common">lettuce slug</name>
    <dbReference type="NCBI Taxonomy" id="231223"/>
    <lineage>
        <taxon>Eukaryota</taxon>
        <taxon>Metazoa</taxon>
        <taxon>Spiralia</taxon>
        <taxon>Lophotrochozoa</taxon>
        <taxon>Mollusca</taxon>
        <taxon>Gastropoda</taxon>
        <taxon>Heterobranchia</taxon>
        <taxon>Euthyneura</taxon>
        <taxon>Panpulmonata</taxon>
        <taxon>Sacoglossa</taxon>
        <taxon>Placobranchoidea</taxon>
        <taxon>Plakobranchidae</taxon>
        <taxon>Elysia</taxon>
    </lineage>
</organism>
<proteinExistence type="predicted"/>
<keyword evidence="2" id="KW-1185">Reference proteome</keyword>
<gene>
    <name evidence="1" type="ORF">RRG08_006912</name>
</gene>
<protein>
    <submittedName>
        <fullName evidence="1">Uncharacterized protein</fullName>
    </submittedName>
</protein>
<reference evidence="1" key="1">
    <citation type="journal article" date="2023" name="G3 (Bethesda)">
        <title>A reference genome for the long-term kleptoplast-retaining sea slug Elysia crispata morphotype clarki.</title>
        <authorList>
            <person name="Eastman K.E."/>
            <person name="Pendleton A.L."/>
            <person name="Shaikh M.A."/>
            <person name="Suttiyut T."/>
            <person name="Ogas R."/>
            <person name="Tomko P."/>
            <person name="Gavelis G."/>
            <person name="Widhalm J.R."/>
            <person name="Wisecaver J.H."/>
        </authorList>
    </citation>
    <scope>NUCLEOTIDE SEQUENCE</scope>
    <source>
        <strain evidence="1">ECLA1</strain>
    </source>
</reference>
<evidence type="ECO:0000313" key="1">
    <source>
        <dbReference type="EMBL" id="KAK3803359.1"/>
    </source>
</evidence>
<accession>A0AAE1BCB7</accession>
<comment type="caution">
    <text evidence="1">The sequence shown here is derived from an EMBL/GenBank/DDBJ whole genome shotgun (WGS) entry which is preliminary data.</text>
</comment>
<dbReference type="AlphaFoldDB" id="A0AAE1BCB7"/>
<sequence length="71" mass="7821">MAEARSRPNNKLITKDQQTRDVEMLIKNSPGTSEDRAGLGIPNSQLLHSSLVGKQSSLLNLRQLTVDPTHI</sequence>
<name>A0AAE1BCB7_9GAST</name>
<dbReference type="EMBL" id="JAWDGP010000148">
    <property type="protein sequence ID" value="KAK3803359.1"/>
    <property type="molecule type" value="Genomic_DNA"/>
</dbReference>
<evidence type="ECO:0000313" key="2">
    <source>
        <dbReference type="Proteomes" id="UP001283361"/>
    </source>
</evidence>
<dbReference type="Proteomes" id="UP001283361">
    <property type="component" value="Unassembled WGS sequence"/>
</dbReference>